<organism evidence="7 8">
    <name type="scientific">Chitinophaga chungangae</name>
    <dbReference type="NCBI Taxonomy" id="2821488"/>
    <lineage>
        <taxon>Bacteria</taxon>
        <taxon>Pseudomonadati</taxon>
        <taxon>Bacteroidota</taxon>
        <taxon>Chitinophagia</taxon>
        <taxon>Chitinophagales</taxon>
        <taxon>Chitinophagaceae</taxon>
        <taxon>Chitinophaga</taxon>
    </lineage>
</organism>
<evidence type="ECO:0000256" key="2">
    <source>
        <dbReference type="ARBA" id="ARBA00023015"/>
    </source>
</evidence>
<dbReference type="Gene3D" id="1.10.1740.10">
    <property type="match status" value="1"/>
</dbReference>
<dbReference type="RefSeq" id="WP_209147690.1">
    <property type="nucleotide sequence ID" value="NZ_JAGHKP010000004.1"/>
</dbReference>
<dbReference type="InterPro" id="IPR013249">
    <property type="entry name" value="RNA_pol_sigma70_r4_t2"/>
</dbReference>
<keyword evidence="2" id="KW-0805">Transcription regulation</keyword>
<dbReference type="InterPro" id="IPR014284">
    <property type="entry name" value="RNA_pol_sigma-70_dom"/>
</dbReference>
<dbReference type="Pfam" id="PF08281">
    <property type="entry name" value="Sigma70_r4_2"/>
    <property type="match status" value="1"/>
</dbReference>
<dbReference type="Gene3D" id="1.10.10.10">
    <property type="entry name" value="Winged helix-like DNA-binding domain superfamily/Winged helix DNA-binding domain"/>
    <property type="match status" value="1"/>
</dbReference>
<reference evidence="8" key="1">
    <citation type="submission" date="2021-03" db="EMBL/GenBank/DDBJ databases">
        <title>Assistant Professor.</title>
        <authorList>
            <person name="Huq M.A."/>
        </authorList>
    </citation>
    <scope>NUCLEOTIDE SEQUENCE [LARGE SCALE GENOMIC DNA]</scope>
    <source>
        <strain evidence="8">MAH-28</strain>
    </source>
</reference>
<dbReference type="NCBIfam" id="TIGR02937">
    <property type="entry name" value="sigma70-ECF"/>
    <property type="match status" value="1"/>
</dbReference>
<dbReference type="PANTHER" id="PTHR43133:SF46">
    <property type="entry name" value="RNA POLYMERASE SIGMA-70 FACTOR ECF SUBFAMILY"/>
    <property type="match status" value="1"/>
</dbReference>
<evidence type="ECO:0000256" key="4">
    <source>
        <dbReference type="ARBA" id="ARBA00023163"/>
    </source>
</evidence>
<dbReference type="EMBL" id="JAGHKP010000004">
    <property type="protein sequence ID" value="MBO9154573.1"/>
    <property type="molecule type" value="Genomic_DNA"/>
</dbReference>
<dbReference type="NCBIfam" id="TIGR02985">
    <property type="entry name" value="Sig70_bacteroi1"/>
    <property type="match status" value="1"/>
</dbReference>
<feature type="domain" description="RNA polymerase sigma-70 region 2" evidence="5">
    <location>
        <begin position="26"/>
        <end position="91"/>
    </location>
</feature>
<evidence type="ECO:0000259" key="6">
    <source>
        <dbReference type="Pfam" id="PF08281"/>
    </source>
</evidence>
<dbReference type="InterPro" id="IPR007627">
    <property type="entry name" value="RNA_pol_sigma70_r2"/>
</dbReference>
<evidence type="ECO:0000313" key="8">
    <source>
        <dbReference type="Proteomes" id="UP000679126"/>
    </source>
</evidence>
<evidence type="ECO:0000256" key="1">
    <source>
        <dbReference type="ARBA" id="ARBA00010641"/>
    </source>
</evidence>
<dbReference type="SUPFAM" id="SSF88659">
    <property type="entry name" value="Sigma3 and sigma4 domains of RNA polymerase sigma factors"/>
    <property type="match status" value="1"/>
</dbReference>
<keyword evidence="8" id="KW-1185">Reference proteome</keyword>
<comment type="caution">
    <text evidence="7">The sequence shown here is derived from an EMBL/GenBank/DDBJ whole genome shotgun (WGS) entry which is preliminary data.</text>
</comment>
<dbReference type="Proteomes" id="UP000679126">
    <property type="component" value="Unassembled WGS sequence"/>
</dbReference>
<dbReference type="InterPro" id="IPR036388">
    <property type="entry name" value="WH-like_DNA-bd_sf"/>
</dbReference>
<accession>A0ABS3YIQ2</accession>
<dbReference type="InterPro" id="IPR013325">
    <property type="entry name" value="RNA_pol_sigma_r2"/>
</dbReference>
<sequence length="198" mass="22964">MSSREYEEILLVDALRENDVTAFDALYRLYFPSVYANILRLVREPSAAQDIVQEVFLRLWEKRHTLKAGSTAGNWLFVVSYNRSVNHLRTALRQRLQMEGFAGQADIWAANECDQMELQLEMLEKAIEQLPPQRKKAFLLCKMEGKTYAEAASELQISHNTVKEHISKASRFIHEYVRLQPEWQTLAIGLPLTLVYFS</sequence>
<dbReference type="InterPro" id="IPR039425">
    <property type="entry name" value="RNA_pol_sigma-70-like"/>
</dbReference>
<keyword evidence="3" id="KW-0731">Sigma factor</keyword>
<dbReference type="InterPro" id="IPR013324">
    <property type="entry name" value="RNA_pol_sigma_r3/r4-like"/>
</dbReference>
<evidence type="ECO:0000313" key="7">
    <source>
        <dbReference type="EMBL" id="MBO9154573.1"/>
    </source>
</evidence>
<comment type="similarity">
    <text evidence="1">Belongs to the sigma-70 factor family. ECF subfamily.</text>
</comment>
<protein>
    <submittedName>
        <fullName evidence="7">RNA polymerase sigma-70 factor</fullName>
    </submittedName>
</protein>
<evidence type="ECO:0000259" key="5">
    <source>
        <dbReference type="Pfam" id="PF04542"/>
    </source>
</evidence>
<dbReference type="SUPFAM" id="SSF88946">
    <property type="entry name" value="Sigma2 domain of RNA polymerase sigma factors"/>
    <property type="match status" value="1"/>
</dbReference>
<keyword evidence="4" id="KW-0804">Transcription</keyword>
<dbReference type="InterPro" id="IPR014327">
    <property type="entry name" value="RNA_pol_sigma70_bacteroid"/>
</dbReference>
<dbReference type="PANTHER" id="PTHR43133">
    <property type="entry name" value="RNA POLYMERASE ECF-TYPE SIGMA FACTO"/>
    <property type="match status" value="1"/>
</dbReference>
<gene>
    <name evidence="7" type="ORF">J7I43_20275</name>
</gene>
<name>A0ABS3YIQ2_9BACT</name>
<evidence type="ECO:0000256" key="3">
    <source>
        <dbReference type="ARBA" id="ARBA00023082"/>
    </source>
</evidence>
<dbReference type="Pfam" id="PF04542">
    <property type="entry name" value="Sigma70_r2"/>
    <property type="match status" value="1"/>
</dbReference>
<proteinExistence type="inferred from homology"/>
<feature type="domain" description="RNA polymerase sigma factor 70 region 4 type 2" evidence="6">
    <location>
        <begin position="121"/>
        <end position="171"/>
    </location>
</feature>